<name>A0AAE1NE36_9EUCA</name>
<proteinExistence type="predicted"/>
<dbReference type="EMBL" id="JAWZYT010006324">
    <property type="protein sequence ID" value="KAK4288390.1"/>
    <property type="molecule type" value="Genomic_DNA"/>
</dbReference>
<keyword evidence="2" id="KW-1185">Reference proteome</keyword>
<comment type="caution">
    <text evidence="1">The sequence shown here is derived from an EMBL/GenBank/DDBJ whole genome shotgun (WGS) entry which is preliminary data.</text>
</comment>
<evidence type="ECO:0000313" key="2">
    <source>
        <dbReference type="Proteomes" id="UP001292094"/>
    </source>
</evidence>
<dbReference type="Proteomes" id="UP001292094">
    <property type="component" value="Unassembled WGS sequence"/>
</dbReference>
<reference evidence="1" key="1">
    <citation type="submission" date="2023-11" db="EMBL/GenBank/DDBJ databases">
        <title>Genome assemblies of two species of porcelain crab, Petrolisthes cinctipes and Petrolisthes manimaculis (Anomura: Porcellanidae).</title>
        <authorList>
            <person name="Angst P."/>
        </authorList>
    </citation>
    <scope>NUCLEOTIDE SEQUENCE</scope>
    <source>
        <strain evidence="1">PB745_02</strain>
        <tissue evidence="1">Gill</tissue>
    </source>
</reference>
<evidence type="ECO:0000313" key="1">
    <source>
        <dbReference type="EMBL" id="KAK4288390.1"/>
    </source>
</evidence>
<organism evidence="1 2">
    <name type="scientific">Petrolisthes manimaculis</name>
    <dbReference type="NCBI Taxonomy" id="1843537"/>
    <lineage>
        <taxon>Eukaryota</taxon>
        <taxon>Metazoa</taxon>
        <taxon>Ecdysozoa</taxon>
        <taxon>Arthropoda</taxon>
        <taxon>Crustacea</taxon>
        <taxon>Multicrustacea</taxon>
        <taxon>Malacostraca</taxon>
        <taxon>Eumalacostraca</taxon>
        <taxon>Eucarida</taxon>
        <taxon>Decapoda</taxon>
        <taxon>Pleocyemata</taxon>
        <taxon>Anomura</taxon>
        <taxon>Galatheoidea</taxon>
        <taxon>Porcellanidae</taxon>
        <taxon>Petrolisthes</taxon>
    </lineage>
</organism>
<protein>
    <submittedName>
        <fullName evidence="1">Uncharacterized protein</fullName>
    </submittedName>
</protein>
<accession>A0AAE1NE36</accession>
<sequence>MSLWCLRLMPLSCRSDVRLLSKTDDRVASLSDVPLLPSWERLPTQLPRRKVTAITQLIVRVRVIDKTDAWLVVACSSTSPSTLTSCSLSFSFLTSSSSPSP</sequence>
<dbReference type="AlphaFoldDB" id="A0AAE1NE36"/>
<gene>
    <name evidence="1" type="ORF">Pmani_038583</name>
</gene>